<gene>
    <name evidence="2" type="ORF">KACHI17_02510</name>
</gene>
<dbReference type="EMBL" id="AP029612">
    <property type="protein sequence ID" value="BFG69370.1"/>
    <property type="molecule type" value="Genomic_DNA"/>
</dbReference>
<feature type="transmembrane region" description="Helical" evidence="1">
    <location>
        <begin position="42"/>
        <end position="61"/>
    </location>
</feature>
<organism evidence="2">
    <name type="scientific">Sediminibacterium sp. KACHI17</name>
    <dbReference type="NCBI Taxonomy" id="1751071"/>
    <lineage>
        <taxon>Bacteria</taxon>
        <taxon>Pseudomonadati</taxon>
        <taxon>Bacteroidota</taxon>
        <taxon>Chitinophagia</taxon>
        <taxon>Chitinophagales</taxon>
        <taxon>Chitinophagaceae</taxon>
        <taxon>Sediminibacterium</taxon>
    </lineage>
</organism>
<feature type="transmembrane region" description="Helical" evidence="1">
    <location>
        <begin position="73"/>
        <end position="90"/>
    </location>
</feature>
<dbReference type="AlphaFoldDB" id="A0AAT9GFG8"/>
<accession>A0AAT9GFG8</accession>
<protein>
    <submittedName>
        <fullName evidence="2">Uncharacterized protein</fullName>
    </submittedName>
</protein>
<name>A0AAT9GFG8_9BACT</name>
<keyword evidence="1" id="KW-0812">Transmembrane</keyword>
<keyword evidence="1" id="KW-1133">Transmembrane helix</keyword>
<evidence type="ECO:0000313" key="2">
    <source>
        <dbReference type="EMBL" id="BFG69370.1"/>
    </source>
</evidence>
<reference evidence="2" key="1">
    <citation type="submission" date="2024-02" db="EMBL/GenBank/DDBJ databases">
        <title>Sediminibacterium planktonica sp. nov. and Sediminibacterium longus sp. nov., isolated from surface lake and river water.</title>
        <authorList>
            <person name="Watanabe K."/>
            <person name="Takemine S."/>
            <person name="Ishii Y."/>
            <person name="Ogata Y."/>
            <person name="Shindo C."/>
            <person name="Suda W."/>
        </authorList>
    </citation>
    <scope>NUCLEOTIDE SEQUENCE</scope>
    <source>
        <strain evidence="2">KACHI17</strain>
    </source>
</reference>
<keyword evidence="1" id="KW-0472">Membrane</keyword>
<evidence type="ECO:0000256" key="1">
    <source>
        <dbReference type="SAM" id="Phobius"/>
    </source>
</evidence>
<proteinExistence type="predicted"/>
<sequence>MSDVGLRIYYFHSLIYNMTRVPSFFIKSTEHLRWRNFSWKRMCVISIALFIFLISWRLLFLDDSAKELTLPRLIRHIIVAMFMGFFSAFSKPEEKE</sequence>